<dbReference type="Proteomes" id="UP000469870">
    <property type="component" value="Unassembled WGS sequence"/>
</dbReference>
<gene>
    <name evidence="2" type="ORF">GIY09_03835</name>
    <name evidence="1" type="ORF">GIY11_11890</name>
</gene>
<dbReference type="EMBL" id="WJQR01000018">
    <property type="protein sequence ID" value="MRI82707.1"/>
    <property type="molecule type" value="Genomic_DNA"/>
</dbReference>
<dbReference type="AlphaFoldDB" id="A0A6I2GNB7"/>
<comment type="caution">
    <text evidence="2">The sequence shown here is derived from an EMBL/GenBank/DDBJ whole genome shotgun (WGS) entry which is preliminary data.</text>
</comment>
<evidence type="ECO:0000313" key="1">
    <source>
        <dbReference type="EMBL" id="MRI82707.1"/>
    </source>
</evidence>
<evidence type="ECO:0000313" key="2">
    <source>
        <dbReference type="EMBL" id="MRI85005.1"/>
    </source>
</evidence>
<accession>A0A6I2GNB7</accession>
<keyword evidence="3" id="KW-1185">Reference proteome</keyword>
<name>A0A6I2GNB7_9LACT</name>
<evidence type="ECO:0000313" key="4">
    <source>
        <dbReference type="Proteomes" id="UP000469870"/>
    </source>
</evidence>
<organism evidence="2 3">
    <name type="scientific">Fundicoccus ignavus</name>
    <dbReference type="NCBI Taxonomy" id="2664442"/>
    <lineage>
        <taxon>Bacteria</taxon>
        <taxon>Bacillati</taxon>
        <taxon>Bacillota</taxon>
        <taxon>Bacilli</taxon>
        <taxon>Lactobacillales</taxon>
        <taxon>Aerococcaceae</taxon>
        <taxon>Fundicoccus</taxon>
    </lineage>
</organism>
<sequence length="124" mass="14462">MIYKNLQAVATANLFFATNPERTKTQAFTLRPPQVDKMEVETPYGIWVVQRHKNNGLSITRDGTLLGRISPFFAFKPICLEITEKYENQNIIAILSIHHYFANHLINSPHQLIYQWTNFIFHQS</sequence>
<dbReference type="RefSeq" id="WP_153862760.1">
    <property type="nucleotide sequence ID" value="NZ_WJQR01000018.1"/>
</dbReference>
<dbReference type="Proteomes" id="UP000430975">
    <property type="component" value="Unassembled WGS sequence"/>
</dbReference>
<dbReference type="EMBL" id="WJQS01000003">
    <property type="protein sequence ID" value="MRI85005.1"/>
    <property type="molecule type" value="Genomic_DNA"/>
</dbReference>
<reference evidence="3 4" key="1">
    <citation type="submission" date="2019-11" db="EMBL/GenBank/DDBJ databases">
        <title>Characterisation of Fundicoccus ignavus gen. nov. sp. nov., a novel genus of the family Aerococcaceae isolated from bulk tank milk.</title>
        <authorList>
            <person name="Siebert A."/>
            <person name="Huptas C."/>
            <person name="Wenning M."/>
            <person name="Scherer S."/>
            <person name="Doll E.V."/>
        </authorList>
    </citation>
    <scope>NUCLEOTIDE SEQUENCE [LARGE SCALE GENOMIC DNA]</scope>
    <source>
        <strain evidence="1 4">DSM 109653</strain>
        <strain evidence="2 3">WS4759</strain>
    </source>
</reference>
<proteinExistence type="predicted"/>
<evidence type="ECO:0000313" key="3">
    <source>
        <dbReference type="Proteomes" id="UP000430975"/>
    </source>
</evidence>
<protein>
    <submittedName>
        <fullName evidence="2">Uncharacterized protein</fullName>
    </submittedName>
</protein>